<reference evidence="5 6" key="1">
    <citation type="submission" date="2017-07" db="EMBL/GenBank/DDBJ databases">
        <title>Draft sequence of Rhodococcus enclensis 23b-28.</title>
        <authorList>
            <person name="Besaury L."/>
            <person name="Sancelme M."/>
            <person name="Amato P."/>
            <person name="Lallement A."/>
            <person name="Delort A.-M."/>
        </authorList>
    </citation>
    <scope>NUCLEOTIDE SEQUENCE [LARGE SCALE GENOMIC DNA]</scope>
    <source>
        <strain evidence="5 6">23b-28</strain>
    </source>
</reference>
<dbReference type="Proteomes" id="UP000230886">
    <property type="component" value="Unassembled WGS sequence"/>
</dbReference>
<dbReference type="InterPro" id="IPR036318">
    <property type="entry name" value="FAD-bd_PCMH-like_sf"/>
</dbReference>
<gene>
    <name evidence="5" type="ORF">CHR55_33555</name>
</gene>
<organism evidence="5 6">
    <name type="scientific">Rhodococcus qingshengii</name>
    <dbReference type="NCBI Taxonomy" id="334542"/>
    <lineage>
        <taxon>Bacteria</taxon>
        <taxon>Bacillati</taxon>
        <taxon>Actinomycetota</taxon>
        <taxon>Actinomycetes</taxon>
        <taxon>Mycobacteriales</taxon>
        <taxon>Nocardiaceae</taxon>
        <taxon>Rhodococcus</taxon>
        <taxon>Rhodococcus erythropolis group</taxon>
    </lineage>
</organism>
<keyword evidence="2" id="KW-0274">FAD</keyword>
<dbReference type="InterPro" id="IPR002346">
    <property type="entry name" value="Mopterin_DH_FAD-bd"/>
</dbReference>
<dbReference type="InterPro" id="IPR016166">
    <property type="entry name" value="FAD-bd_PCMH"/>
</dbReference>
<dbReference type="Pfam" id="PF00941">
    <property type="entry name" value="FAD_binding_5"/>
    <property type="match status" value="1"/>
</dbReference>
<dbReference type="InterPro" id="IPR016169">
    <property type="entry name" value="FAD-bd_PCMH_sub2"/>
</dbReference>
<keyword evidence="3" id="KW-0560">Oxidoreductase</keyword>
<dbReference type="InterPro" id="IPR005107">
    <property type="entry name" value="CO_DH_flav_C"/>
</dbReference>
<feature type="domain" description="FAD-binding PCMH-type" evidence="4">
    <location>
        <begin position="11"/>
        <end position="187"/>
    </location>
</feature>
<keyword evidence="1" id="KW-0285">Flavoprotein</keyword>
<dbReference type="GO" id="GO:0071949">
    <property type="term" value="F:FAD binding"/>
    <property type="evidence" value="ECO:0007669"/>
    <property type="project" value="InterPro"/>
</dbReference>
<evidence type="ECO:0000259" key="4">
    <source>
        <dbReference type="PROSITE" id="PS51387"/>
    </source>
</evidence>
<evidence type="ECO:0000256" key="2">
    <source>
        <dbReference type="ARBA" id="ARBA00022827"/>
    </source>
</evidence>
<evidence type="ECO:0000256" key="3">
    <source>
        <dbReference type="ARBA" id="ARBA00023002"/>
    </source>
</evidence>
<dbReference type="Gene3D" id="3.30.465.10">
    <property type="match status" value="1"/>
</dbReference>
<dbReference type="SUPFAM" id="SSF55447">
    <property type="entry name" value="CO dehydrogenase flavoprotein C-terminal domain-like"/>
    <property type="match status" value="1"/>
</dbReference>
<dbReference type="InterPro" id="IPR016167">
    <property type="entry name" value="FAD-bd_PCMH_sub1"/>
</dbReference>
<dbReference type="PANTHER" id="PTHR42659">
    <property type="entry name" value="XANTHINE DEHYDROGENASE SUBUNIT C-RELATED"/>
    <property type="match status" value="1"/>
</dbReference>
<proteinExistence type="predicted"/>
<dbReference type="Pfam" id="PF03450">
    <property type="entry name" value="CO_deh_flav_C"/>
    <property type="match status" value="1"/>
</dbReference>
<dbReference type="EMBL" id="NOVD01000095">
    <property type="protein sequence ID" value="PCK21802.1"/>
    <property type="molecule type" value="Genomic_DNA"/>
</dbReference>
<evidence type="ECO:0000313" key="5">
    <source>
        <dbReference type="EMBL" id="PCK21802.1"/>
    </source>
</evidence>
<dbReference type="Gene3D" id="3.30.43.10">
    <property type="entry name" value="Uridine Diphospho-n-acetylenolpyruvylglucosamine Reductase, domain 2"/>
    <property type="match status" value="1"/>
</dbReference>
<evidence type="ECO:0000256" key="1">
    <source>
        <dbReference type="ARBA" id="ARBA00022630"/>
    </source>
</evidence>
<dbReference type="AlphaFoldDB" id="A0A2A5IXF6"/>
<dbReference type="InterPro" id="IPR051312">
    <property type="entry name" value="Diverse_Substr_Oxidored"/>
</dbReference>
<dbReference type="SMART" id="SM01092">
    <property type="entry name" value="CO_deh_flav_C"/>
    <property type="match status" value="1"/>
</dbReference>
<sequence>MFHRDTRSRAMKPPRFDYERPTTVGEVLDLLAAHDDDASLLAGGQSLLPLLNMRFARPEVVIDLERVDGLDTIEVTPQAVVVGAGVRLARLERDPEVAAALPVLPRAVSFVAHPQIRNRTTIGGSLCHADPAAELPCVAIATGARLHLRSKLGDRTVDAADFFESVFMTSKRSDELLVAVEFPRTAGLTYRYDEIARRHGDFPFVGLCLGLAAQDGVVTAVRAAAAGVADKPLRLEGLERAFVGRSIAEATEPAAQAASAEAAPTNDQHGSAEFRRGLLRGLVRRLAGEFTEAMA</sequence>
<dbReference type="Gene3D" id="3.30.390.50">
    <property type="entry name" value="CO dehydrogenase flavoprotein, C-terminal domain"/>
    <property type="match status" value="1"/>
</dbReference>
<dbReference type="SUPFAM" id="SSF56176">
    <property type="entry name" value="FAD-binding/transporter-associated domain-like"/>
    <property type="match status" value="1"/>
</dbReference>
<dbReference type="PROSITE" id="PS51387">
    <property type="entry name" value="FAD_PCMH"/>
    <property type="match status" value="1"/>
</dbReference>
<dbReference type="PANTHER" id="PTHR42659:SF2">
    <property type="entry name" value="XANTHINE DEHYDROGENASE SUBUNIT C-RELATED"/>
    <property type="match status" value="1"/>
</dbReference>
<evidence type="ECO:0000313" key="6">
    <source>
        <dbReference type="Proteomes" id="UP000230886"/>
    </source>
</evidence>
<dbReference type="InterPro" id="IPR036683">
    <property type="entry name" value="CO_DH_flav_C_dom_sf"/>
</dbReference>
<name>A0A2A5IXF6_RHOSG</name>
<protein>
    <recommendedName>
        <fullName evidence="4">FAD-binding PCMH-type domain-containing protein</fullName>
    </recommendedName>
</protein>
<accession>A0A2A5IXF6</accession>
<comment type="caution">
    <text evidence="5">The sequence shown here is derived from an EMBL/GenBank/DDBJ whole genome shotgun (WGS) entry which is preliminary data.</text>
</comment>
<dbReference type="GO" id="GO:0016491">
    <property type="term" value="F:oxidoreductase activity"/>
    <property type="evidence" value="ECO:0007669"/>
    <property type="project" value="UniProtKB-KW"/>
</dbReference>